<feature type="compositionally biased region" description="Pro residues" evidence="1">
    <location>
        <begin position="53"/>
        <end position="62"/>
    </location>
</feature>
<dbReference type="Proteomes" id="UP000266841">
    <property type="component" value="Unassembled WGS sequence"/>
</dbReference>
<evidence type="ECO:0000313" key="3">
    <source>
        <dbReference type="Proteomes" id="UP000266841"/>
    </source>
</evidence>
<comment type="caution">
    <text evidence="2">The sequence shown here is derived from an EMBL/GenBank/DDBJ whole genome shotgun (WGS) entry which is preliminary data.</text>
</comment>
<reference evidence="2 3" key="1">
    <citation type="journal article" date="2012" name="Genome Biol.">
        <title>Genome and low-iron response of an oceanic diatom adapted to chronic iron limitation.</title>
        <authorList>
            <person name="Lommer M."/>
            <person name="Specht M."/>
            <person name="Roy A.S."/>
            <person name="Kraemer L."/>
            <person name="Andreson R."/>
            <person name="Gutowska M.A."/>
            <person name="Wolf J."/>
            <person name="Bergner S.V."/>
            <person name="Schilhabel M.B."/>
            <person name="Klostermeier U.C."/>
            <person name="Beiko R.G."/>
            <person name="Rosenstiel P."/>
            <person name="Hippler M."/>
            <person name="Laroche J."/>
        </authorList>
    </citation>
    <scope>NUCLEOTIDE SEQUENCE [LARGE SCALE GENOMIC DNA]</scope>
    <source>
        <strain evidence="2 3">CCMP1005</strain>
    </source>
</reference>
<proteinExistence type="predicted"/>
<evidence type="ECO:0000256" key="1">
    <source>
        <dbReference type="SAM" id="MobiDB-lite"/>
    </source>
</evidence>
<protein>
    <submittedName>
        <fullName evidence="2">Uncharacterized protein</fullName>
    </submittedName>
</protein>
<feature type="compositionally biased region" description="Acidic residues" evidence="1">
    <location>
        <begin position="79"/>
        <end position="88"/>
    </location>
</feature>
<feature type="compositionally biased region" description="Acidic residues" evidence="1">
    <location>
        <begin position="27"/>
        <end position="43"/>
    </location>
</feature>
<feature type="compositionally biased region" description="Basic and acidic residues" evidence="1">
    <location>
        <begin position="14"/>
        <end position="26"/>
    </location>
</feature>
<keyword evidence="3" id="KW-1185">Reference proteome</keyword>
<dbReference type="AlphaFoldDB" id="K0RG13"/>
<sequence>MLEARKASTSSSKRGRDEDGPHSGEDKEGDGEDEEMRSDEGEEPQVPSLSPAIPVPRVPPDPSRSKTERQHLTEKETSEPSDEADDLQYEPGDNAC</sequence>
<evidence type="ECO:0000313" key="2">
    <source>
        <dbReference type="EMBL" id="EJK52165.1"/>
    </source>
</evidence>
<organism evidence="2 3">
    <name type="scientific">Thalassiosira oceanica</name>
    <name type="common">Marine diatom</name>
    <dbReference type="NCBI Taxonomy" id="159749"/>
    <lineage>
        <taxon>Eukaryota</taxon>
        <taxon>Sar</taxon>
        <taxon>Stramenopiles</taxon>
        <taxon>Ochrophyta</taxon>
        <taxon>Bacillariophyta</taxon>
        <taxon>Coscinodiscophyceae</taxon>
        <taxon>Thalassiosirophycidae</taxon>
        <taxon>Thalassiosirales</taxon>
        <taxon>Thalassiosiraceae</taxon>
        <taxon>Thalassiosira</taxon>
    </lineage>
</organism>
<gene>
    <name evidence="2" type="ORF">THAOC_28597</name>
</gene>
<feature type="compositionally biased region" description="Basic and acidic residues" evidence="1">
    <location>
        <begin position="63"/>
        <end position="78"/>
    </location>
</feature>
<feature type="region of interest" description="Disordered" evidence="1">
    <location>
        <begin position="1"/>
        <end position="96"/>
    </location>
</feature>
<name>K0RG13_THAOC</name>
<dbReference type="EMBL" id="AGNL01040323">
    <property type="protein sequence ID" value="EJK52165.1"/>
    <property type="molecule type" value="Genomic_DNA"/>
</dbReference>
<accession>K0RG13</accession>